<evidence type="ECO:0000313" key="2">
    <source>
        <dbReference type="EMBL" id="MER6977595.1"/>
    </source>
</evidence>
<comment type="caution">
    <text evidence="2">The sequence shown here is derived from an EMBL/GenBank/DDBJ whole genome shotgun (WGS) entry which is preliminary data.</text>
</comment>
<feature type="transmembrane region" description="Helical" evidence="1">
    <location>
        <begin position="6"/>
        <end position="28"/>
    </location>
</feature>
<sequence>MPHPWPTVSLLFGTFWVIVGAHGTHAALRARRSLRLLGAPGVQMVGEVANDSRRVGPSYHPPQIRYQAPPIGRPDAPAVHTYRQVPLNTDAPNALHRGTPVLLRYDPRDPRRAVVVRRKKAYSPTANLAWCVFCLVAGMVGLGAAALL</sequence>
<organism evidence="2 3">
    <name type="scientific">Streptomyces carpinensis</name>
    <dbReference type="NCBI Taxonomy" id="66369"/>
    <lineage>
        <taxon>Bacteria</taxon>
        <taxon>Bacillati</taxon>
        <taxon>Actinomycetota</taxon>
        <taxon>Actinomycetes</taxon>
        <taxon>Kitasatosporales</taxon>
        <taxon>Streptomycetaceae</taxon>
        <taxon>Streptomyces</taxon>
    </lineage>
</organism>
<protein>
    <submittedName>
        <fullName evidence="2">DUF3592 domain-containing protein</fullName>
    </submittedName>
</protein>
<dbReference type="EMBL" id="JBEPCU010000141">
    <property type="protein sequence ID" value="MER6977595.1"/>
    <property type="molecule type" value="Genomic_DNA"/>
</dbReference>
<keyword evidence="3" id="KW-1185">Reference proteome</keyword>
<feature type="transmembrane region" description="Helical" evidence="1">
    <location>
        <begin position="127"/>
        <end position="147"/>
    </location>
</feature>
<gene>
    <name evidence="2" type="ORF">ABT317_11385</name>
</gene>
<proteinExistence type="predicted"/>
<dbReference type="Proteomes" id="UP001458415">
    <property type="component" value="Unassembled WGS sequence"/>
</dbReference>
<accession>A0ABV1W076</accession>
<evidence type="ECO:0000256" key="1">
    <source>
        <dbReference type="SAM" id="Phobius"/>
    </source>
</evidence>
<keyword evidence="1" id="KW-0812">Transmembrane</keyword>
<keyword evidence="1" id="KW-1133">Transmembrane helix</keyword>
<keyword evidence="1" id="KW-0472">Membrane</keyword>
<evidence type="ECO:0000313" key="3">
    <source>
        <dbReference type="Proteomes" id="UP001458415"/>
    </source>
</evidence>
<name>A0ABV1W076_9ACTN</name>
<reference evidence="2 3" key="1">
    <citation type="submission" date="2024-06" db="EMBL/GenBank/DDBJ databases">
        <title>The Natural Products Discovery Center: Release of the First 8490 Sequenced Strains for Exploring Actinobacteria Biosynthetic Diversity.</title>
        <authorList>
            <person name="Kalkreuter E."/>
            <person name="Kautsar S.A."/>
            <person name="Yang D."/>
            <person name="Bader C.D."/>
            <person name="Teijaro C.N."/>
            <person name="Fluegel L."/>
            <person name="Davis C.M."/>
            <person name="Simpson J.R."/>
            <person name="Lauterbach L."/>
            <person name="Steele A.D."/>
            <person name="Gui C."/>
            <person name="Meng S."/>
            <person name="Li G."/>
            <person name="Viehrig K."/>
            <person name="Ye F."/>
            <person name="Su P."/>
            <person name="Kiefer A.F."/>
            <person name="Nichols A."/>
            <person name="Cepeda A.J."/>
            <person name="Yan W."/>
            <person name="Fan B."/>
            <person name="Jiang Y."/>
            <person name="Adhikari A."/>
            <person name="Zheng C.-J."/>
            <person name="Schuster L."/>
            <person name="Cowan T.M."/>
            <person name="Smanski M.J."/>
            <person name="Chevrette M.G."/>
            <person name="De Carvalho L.P.S."/>
            <person name="Shen B."/>
        </authorList>
    </citation>
    <scope>NUCLEOTIDE SEQUENCE [LARGE SCALE GENOMIC DNA]</scope>
    <source>
        <strain evidence="2 3">NPDC000634</strain>
    </source>
</reference>